<evidence type="ECO:0000256" key="4">
    <source>
        <dbReference type="ARBA" id="ARBA00022485"/>
    </source>
</evidence>
<dbReference type="InterPro" id="IPR006555">
    <property type="entry name" value="ATP-dep_Helicase_C"/>
</dbReference>
<gene>
    <name evidence="21" type="ORF">HOLleu_11632</name>
</gene>
<evidence type="ECO:0000256" key="1">
    <source>
        <dbReference type="ARBA" id="ARBA00001966"/>
    </source>
</evidence>
<evidence type="ECO:0000256" key="19">
    <source>
        <dbReference type="SAM" id="MobiDB-lite"/>
    </source>
</evidence>
<keyword evidence="22" id="KW-1185">Reference proteome</keyword>
<evidence type="ECO:0000256" key="17">
    <source>
        <dbReference type="ARBA" id="ARBA00048954"/>
    </source>
</evidence>
<dbReference type="Gene3D" id="3.40.50.300">
    <property type="entry name" value="P-loop containing nucleotide triphosphate hydrolases"/>
    <property type="match status" value="1"/>
</dbReference>
<evidence type="ECO:0000256" key="3">
    <source>
        <dbReference type="ARBA" id="ARBA00008792"/>
    </source>
</evidence>
<keyword evidence="13" id="KW-0234">DNA repair</keyword>
<dbReference type="SMART" id="SM00491">
    <property type="entry name" value="HELICc2"/>
    <property type="match status" value="1"/>
</dbReference>
<dbReference type="GO" id="GO:0005634">
    <property type="term" value="C:nucleus"/>
    <property type="evidence" value="ECO:0007669"/>
    <property type="project" value="UniProtKB-SubCell"/>
</dbReference>
<dbReference type="EC" id="5.6.2.3" evidence="16"/>
<dbReference type="InterPro" id="IPR027417">
    <property type="entry name" value="P-loop_NTPase"/>
</dbReference>
<name>A0A9Q1HGM2_HOLLE</name>
<evidence type="ECO:0000256" key="14">
    <source>
        <dbReference type="ARBA" id="ARBA00023235"/>
    </source>
</evidence>
<proteinExistence type="inferred from homology"/>
<comment type="catalytic activity">
    <reaction evidence="17">
        <text>ATP + H2O = ADP + phosphate + H(+)</text>
        <dbReference type="Rhea" id="RHEA:13065"/>
        <dbReference type="ChEBI" id="CHEBI:15377"/>
        <dbReference type="ChEBI" id="CHEBI:15378"/>
        <dbReference type="ChEBI" id="CHEBI:30616"/>
        <dbReference type="ChEBI" id="CHEBI:43474"/>
        <dbReference type="ChEBI" id="CHEBI:456216"/>
        <dbReference type="EC" id="5.6.2.3"/>
    </reaction>
</comment>
<dbReference type="GO" id="GO:0016818">
    <property type="term" value="F:hydrolase activity, acting on acid anhydrides, in phosphorus-containing anhydrides"/>
    <property type="evidence" value="ECO:0007669"/>
    <property type="project" value="InterPro"/>
</dbReference>
<keyword evidence="6" id="KW-0547">Nucleotide-binding</keyword>
<evidence type="ECO:0000256" key="2">
    <source>
        <dbReference type="ARBA" id="ARBA00004123"/>
    </source>
</evidence>
<dbReference type="GO" id="GO:0051539">
    <property type="term" value="F:4 iron, 4 sulfur cluster binding"/>
    <property type="evidence" value="ECO:0007669"/>
    <property type="project" value="UniProtKB-KW"/>
</dbReference>
<dbReference type="PANTHER" id="PTHR11472">
    <property type="entry name" value="DNA REPAIR DEAD HELICASE RAD3/XP-D SUBFAMILY MEMBER"/>
    <property type="match status" value="1"/>
</dbReference>
<keyword evidence="12" id="KW-0411">Iron-sulfur</keyword>
<feature type="region of interest" description="Disordered" evidence="19">
    <location>
        <begin position="397"/>
        <end position="471"/>
    </location>
</feature>
<feature type="compositionally biased region" description="Basic residues" evidence="19">
    <location>
        <begin position="841"/>
        <end position="850"/>
    </location>
</feature>
<protein>
    <recommendedName>
        <fullName evidence="16">DNA 5'-3' helicase</fullName>
        <ecNumber evidence="16">5.6.2.3</ecNumber>
    </recommendedName>
    <alternativeName>
        <fullName evidence="18">DNA 5'-3' helicase FANCJ</fullName>
    </alternativeName>
</protein>
<dbReference type="OrthoDB" id="19182at2759"/>
<keyword evidence="15" id="KW-0539">Nucleus</keyword>
<dbReference type="Proteomes" id="UP001152320">
    <property type="component" value="Chromosome 4"/>
</dbReference>
<evidence type="ECO:0000256" key="7">
    <source>
        <dbReference type="ARBA" id="ARBA00022763"/>
    </source>
</evidence>
<keyword evidence="10" id="KW-0067">ATP-binding</keyword>
<feature type="region of interest" description="Disordered" evidence="19">
    <location>
        <begin position="486"/>
        <end position="570"/>
    </location>
</feature>
<dbReference type="CDD" id="cd18788">
    <property type="entry name" value="SF2_C_XPD"/>
    <property type="match status" value="1"/>
</dbReference>
<organism evidence="21 22">
    <name type="scientific">Holothuria leucospilota</name>
    <name type="common">Black long sea cucumber</name>
    <name type="synonym">Mertensiothuria leucospilota</name>
    <dbReference type="NCBI Taxonomy" id="206669"/>
    <lineage>
        <taxon>Eukaryota</taxon>
        <taxon>Metazoa</taxon>
        <taxon>Echinodermata</taxon>
        <taxon>Eleutherozoa</taxon>
        <taxon>Echinozoa</taxon>
        <taxon>Holothuroidea</taxon>
        <taxon>Aspidochirotacea</taxon>
        <taxon>Aspidochirotida</taxon>
        <taxon>Holothuriidae</taxon>
        <taxon>Holothuria</taxon>
    </lineage>
</organism>
<evidence type="ECO:0000259" key="20">
    <source>
        <dbReference type="SMART" id="SM00491"/>
    </source>
</evidence>
<accession>A0A9Q1HGM2</accession>
<dbReference type="GO" id="GO:0006289">
    <property type="term" value="P:nucleotide-excision repair"/>
    <property type="evidence" value="ECO:0007669"/>
    <property type="project" value="TreeGrafter"/>
</dbReference>
<dbReference type="FunFam" id="3.40.50.300:FF:000731">
    <property type="entry name" value="Fanconi anemia group J protein homolog"/>
    <property type="match status" value="1"/>
</dbReference>
<dbReference type="GO" id="GO:0003676">
    <property type="term" value="F:nucleic acid binding"/>
    <property type="evidence" value="ECO:0007669"/>
    <property type="project" value="InterPro"/>
</dbReference>
<evidence type="ECO:0000256" key="12">
    <source>
        <dbReference type="ARBA" id="ARBA00023014"/>
    </source>
</evidence>
<keyword evidence="14" id="KW-0413">Isomerase</keyword>
<keyword evidence="5" id="KW-0479">Metal-binding</keyword>
<reference evidence="21" key="1">
    <citation type="submission" date="2021-10" db="EMBL/GenBank/DDBJ databases">
        <title>Tropical sea cucumber genome reveals ecological adaptation and Cuvierian tubules defense mechanism.</title>
        <authorList>
            <person name="Chen T."/>
        </authorList>
    </citation>
    <scope>NUCLEOTIDE SEQUENCE</scope>
    <source>
        <strain evidence="21">Nanhai2018</strain>
        <tissue evidence="21">Muscle</tissue>
    </source>
</reference>
<evidence type="ECO:0000256" key="5">
    <source>
        <dbReference type="ARBA" id="ARBA00022723"/>
    </source>
</evidence>
<feature type="compositionally biased region" description="Polar residues" evidence="19">
    <location>
        <begin position="333"/>
        <end position="347"/>
    </location>
</feature>
<sequence>MVDTDNRSNTTLLKYLYISCQAFSDIGGEARTIVLTSGTLSPMASFASELGVKFSVSLEANHVIQDSQIWVGSVATGPSGKSLNASYKNTETFNFQDDLGRLVLDICRTVPYGVLCFLSSYSLMYKLSERWKTTGLWNEVERTKIVMTEARGGQKKEFDEQLKDFYDTIRDFEDKDITSQSLTGVLFLAVCRGKVSEGMDFADNNARAVITVGIPFPSFKDPQVELKRAYNDHYKLERGLLSGNEWYEIQAYRALNQALGRCLRHRNDWGALILVDERFRRNPNKYISGLSKWVRNRVAHFLHSRDGIDSLKNFVIGRQSAAASISSTQQNSPTGSQSHAASQSLIETPSTPQVKIEGYGGHLAFTPATPTGSRTHLERGFTKPSAVMHGFPAISFSQRSQTPSTSFDATPHLTPQTPWTTPKRLSTQGTSVNTSYSTPESFSVTPSRLPSETQIASSTPQKEMSSASRATQQFKVLTTPAEPPSIAAHALGTTKPPSMVEHSLDSTESPSVAEHGLGTTEPPSVAGHALDTTEPPSVAGHALDTTEPPSVAGHALDSTESQTPKSEEKPVFLKMEESPSQFAQKSSQSAKPLRQRTLDSFGCISPQNMTCVRTPLKFCNKAVEKSETSKESTLSVAKDVKGDKNLSETSKEEQKTEETNESKGNLANDILPESKTDMLNQERSENNRTPSPLFGVSDEHTEVIDEDCLPGGGDTRDGERGEEELMQKGCHEEPCQSDKVKEEGTVLKEEPDDGTKDTLKLDFVKEQEVSKVQLSEAGGLRRSPRKKSKNLMEINVEKVASKEETVDSNVIKCLDGSVNAKRENEILDITNSNIEPESGKKSRLSRKSKRTSIEVGGEGSLRQSPRKRHCNEERRIDNESEEEETVVRKSTRSRRKVPHDDKKSQNCDLKMEKREDTADRGTHVICLQCSSTLCLSAGFILVPGSEVPSAFLLQQLIHVSTPKGRKKGNRKNTIQEPLVAFRVNLDRGCDVPIQPMASKKNDSLKLNAHWSDEEGCCFQPIICSECSKKRNGTCPAIGYKIIFVMPDNGRANLIPNEVWLSSRYCNAVGPSE</sequence>
<comment type="similarity">
    <text evidence="3">Belongs to the DEAD box helicase family. DEAH subfamily.</text>
</comment>
<keyword evidence="4" id="KW-0004">4Fe-4S</keyword>
<feature type="compositionally biased region" description="Basic and acidic residues" evidence="19">
    <location>
        <begin position="638"/>
        <end position="661"/>
    </location>
</feature>
<evidence type="ECO:0000256" key="18">
    <source>
        <dbReference type="ARBA" id="ARBA00082714"/>
    </source>
</evidence>
<dbReference type="PANTHER" id="PTHR11472:SF47">
    <property type="entry name" value="FANCONI ANEMIA GROUP J PROTEIN"/>
    <property type="match status" value="1"/>
</dbReference>
<dbReference type="GO" id="GO:1990918">
    <property type="term" value="P:double-strand break repair involved in meiotic recombination"/>
    <property type="evidence" value="ECO:0007669"/>
    <property type="project" value="TreeGrafter"/>
</dbReference>
<keyword evidence="11" id="KW-0408">Iron</keyword>
<dbReference type="GO" id="GO:0005524">
    <property type="term" value="F:ATP binding"/>
    <property type="evidence" value="ECO:0007669"/>
    <property type="project" value="UniProtKB-KW"/>
</dbReference>
<feature type="region of interest" description="Disordered" evidence="19">
    <location>
        <begin position="704"/>
        <end position="758"/>
    </location>
</feature>
<comment type="caution">
    <text evidence="21">The sequence shown here is derived from an EMBL/GenBank/DDBJ whole genome shotgun (WGS) entry which is preliminary data.</text>
</comment>
<evidence type="ECO:0000256" key="13">
    <source>
        <dbReference type="ARBA" id="ARBA00023204"/>
    </source>
</evidence>
<evidence type="ECO:0000256" key="8">
    <source>
        <dbReference type="ARBA" id="ARBA00022801"/>
    </source>
</evidence>
<feature type="region of interest" description="Disordered" evidence="19">
    <location>
        <begin position="831"/>
        <end position="906"/>
    </location>
</feature>
<evidence type="ECO:0000256" key="11">
    <source>
        <dbReference type="ARBA" id="ARBA00023004"/>
    </source>
</evidence>
<keyword evidence="8" id="KW-0378">Hydrolase</keyword>
<dbReference type="GO" id="GO:0046872">
    <property type="term" value="F:metal ion binding"/>
    <property type="evidence" value="ECO:0007669"/>
    <property type="project" value="UniProtKB-KW"/>
</dbReference>
<evidence type="ECO:0000256" key="16">
    <source>
        <dbReference type="ARBA" id="ARBA00044969"/>
    </source>
</evidence>
<evidence type="ECO:0000256" key="9">
    <source>
        <dbReference type="ARBA" id="ARBA00022806"/>
    </source>
</evidence>
<evidence type="ECO:0000256" key="10">
    <source>
        <dbReference type="ARBA" id="ARBA00022840"/>
    </source>
</evidence>
<dbReference type="Pfam" id="PF13307">
    <property type="entry name" value="Helicase_C_2"/>
    <property type="match status" value="1"/>
</dbReference>
<evidence type="ECO:0000313" key="22">
    <source>
        <dbReference type="Proteomes" id="UP001152320"/>
    </source>
</evidence>
<dbReference type="AlphaFoldDB" id="A0A9Q1HGM2"/>
<feature type="domain" description="ATP-dependent helicase C-terminal" evidence="20">
    <location>
        <begin position="121"/>
        <end position="281"/>
    </location>
</feature>
<evidence type="ECO:0000313" key="21">
    <source>
        <dbReference type="EMBL" id="KAJ8044233.1"/>
    </source>
</evidence>
<feature type="compositionally biased region" description="Basic and acidic residues" evidence="19">
    <location>
        <begin position="714"/>
        <end position="758"/>
    </location>
</feature>
<evidence type="ECO:0000256" key="15">
    <source>
        <dbReference type="ARBA" id="ARBA00023242"/>
    </source>
</evidence>
<keyword evidence="7" id="KW-0227">DNA damage</keyword>
<comment type="subcellular location">
    <subcellularLocation>
        <location evidence="2">Nucleus</location>
    </subcellularLocation>
</comment>
<comment type="cofactor">
    <cofactor evidence="1">
        <name>[4Fe-4S] cluster</name>
        <dbReference type="ChEBI" id="CHEBI:49883"/>
    </cofactor>
</comment>
<feature type="region of interest" description="Disordered" evidence="19">
    <location>
        <begin position="325"/>
        <end position="347"/>
    </location>
</feature>
<evidence type="ECO:0000256" key="6">
    <source>
        <dbReference type="ARBA" id="ARBA00022741"/>
    </source>
</evidence>
<dbReference type="GO" id="GO:0043139">
    <property type="term" value="F:5'-3' DNA helicase activity"/>
    <property type="evidence" value="ECO:0007669"/>
    <property type="project" value="UniProtKB-EC"/>
</dbReference>
<dbReference type="EMBL" id="JAIZAY010000004">
    <property type="protein sequence ID" value="KAJ8044233.1"/>
    <property type="molecule type" value="Genomic_DNA"/>
</dbReference>
<feature type="region of interest" description="Disordered" evidence="19">
    <location>
        <begin position="624"/>
        <end position="673"/>
    </location>
</feature>
<keyword evidence="9" id="KW-0347">Helicase</keyword>
<dbReference type="InterPro" id="IPR045028">
    <property type="entry name" value="DinG/Rad3-like"/>
</dbReference>